<keyword evidence="1" id="KW-1133">Transmembrane helix</keyword>
<evidence type="ECO:0000256" key="1">
    <source>
        <dbReference type="SAM" id="Phobius"/>
    </source>
</evidence>
<reference evidence="2 3" key="1">
    <citation type="submission" date="2018-08" db="EMBL/GenBank/DDBJ databases">
        <title>Fibrisoma montanum sp. nov., isolated from Danxia mountain soil.</title>
        <authorList>
            <person name="Huang Y."/>
        </authorList>
    </citation>
    <scope>NUCLEOTIDE SEQUENCE [LARGE SCALE GENOMIC DNA]</scope>
    <source>
        <strain evidence="2 3">HYT19</strain>
    </source>
</reference>
<sequence length="148" mass="17007">MQAFTETQRFRQWWIWALLIFALIVMVMALLKDSSAGVWLPFILVVGAFGLIASMRLDTRVDARGVHYRFFPLIPWRSLPWSAIASADVQTYGFIGYGIRWIFDGWAYNVAGHKGLMLVKTDGRKLLIGTQRPAELEQFMQQLTVPNR</sequence>
<accession>A0A418M5T0</accession>
<keyword evidence="1" id="KW-0812">Transmembrane</keyword>
<comment type="caution">
    <text evidence="2">The sequence shown here is derived from an EMBL/GenBank/DDBJ whole genome shotgun (WGS) entry which is preliminary data.</text>
</comment>
<gene>
    <name evidence="2" type="ORF">DYU11_17800</name>
</gene>
<protein>
    <recommendedName>
        <fullName evidence="4">Bacterial Pleckstrin homology domain-containing protein</fullName>
    </recommendedName>
</protein>
<dbReference type="OrthoDB" id="582675at2"/>
<dbReference type="AlphaFoldDB" id="A0A418M5T0"/>
<keyword evidence="3" id="KW-1185">Reference proteome</keyword>
<keyword evidence="1" id="KW-0472">Membrane</keyword>
<feature type="transmembrane region" description="Helical" evidence="1">
    <location>
        <begin position="37"/>
        <end position="55"/>
    </location>
</feature>
<dbReference type="EMBL" id="QXED01000005">
    <property type="protein sequence ID" value="RIV21270.1"/>
    <property type="molecule type" value="Genomic_DNA"/>
</dbReference>
<name>A0A418M5T0_9BACT</name>
<dbReference type="Proteomes" id="UP000283523">
    <property type="component" value="Unassembled WGS sequence"/>
</dbReference>
<dbReference type="RefSeq" id="WP_119669064.1">
    <property type="nucleotide sequence ID" value="NZ_QXED01000005.1"/>
</dbReference>
<evidence type="ECO:0000313" key="3">
    <source>
        <dbReference type="Proteomes" id="UP000283523"/>
    </source>
</evidence>
<evidence type="ECO:0008006" key="4">
    <source>
        <dbReference type="Google" id="ProtNLM"/>
    </source>
</evidence>
<organism evidence="2 3">
    <name type="scientific">Fibrisoma montanum</name>
    <dbReference type="NCBI Taxonomy" id="2305895"/>
    <lineage>
        <taxon>Bacteria</taxon>
        <taxon>Pseudomonadati</taxon>
        <taxon>Bacteroidota</taxon>
        <taxon>Cytophagia</taxon>
        <taxon>Cytophagales</taxon>
        <taxon>Spirosomataceae</taxon>
        <taxon>Fibrisoma</taxon>
    </lineage>
</organism>
<proteinExistence type="predicted"/>
<evidence type="ECO:0000313" key="2">
    <source>
        <dbReference type="EMBL" id="RIV21270.1"/>
    </source>
</evidence>
<feature type="transmembrane region" description="Helical" evidence="1">
    <location>
        <begin position="12"/>
        <end position="31"/>
    </location>
</feature>